<accession>A0ABD3HIN1</accession>
<dbReference type="EMBL" id="JBJQOH010000003">
    <property type="protein sequence ID" value="KAL3691273.1"/>
    <property type="molecule type" value="Genomic_DNA"/>
</dbReference>
<dbReference type="Proteomes" id="UP001633002">
    <property type="component" value="Unassembled WGS sequence"/>
</dbReference>
<sequence>MPDAAKVWLRMTKSIGKGCRQEFSKAFVKLLHAHVFILNQVCINNRGLDPFPGRWNSAKCKMEEAVDHAERKTVIWRLGSKFLEPTALEVLERVSSPSATSELLLAERSKNTELTERLKDMTSISEERHTALVAASATAVER</sequence>
<protein>
    <submittedName>
        <fullName evidence="1">Uncharacterized protein</fullName>
    </submittedName>
</protein>
<comment type="caution">
    <text evidence="1">The sequence shown here is derived from an EMBL/GenBank/DDBJ whole genome shotgun (WGS) entry which is preliminary data.</text>
</comment>
<gene>
    <name evidence="1" type="ORF">R1sor_004924</name>
</gene>
<evidence type="ECO:0000313" key="1">
    <source>
        <dbReference type="EMBL" id="KAL3691273.1"/>
    </source>
</evidence>
<dbReference type="AlphaFoldDB" id="A0ABD3HIN1"/>
<reference evidence="1 2" key="1">
    <citation type="submission" date="2024-09" db="EMBL/GenBank/DDBJ databases">
        <title>Chromosome-scale assembly of Riccia sorocarpa.</title>
        <authorList>
            <person name="Paukszto L."/>
        </authorList>
    </citation>
    <scope>NUCLEOTIDE SEQUENCE [LARGE SCALE GENOMIC DNA]</scope>
    <source>
        <strain evidence="1">LP-2024</strain>
        <tissue evidence="1">Aerial parts of the thallus</tissue>
    </source>
</reference>
<organism evidence="1 2">
    <name type="scientific">Riccia sorocarpa</name>
    <dbReference type="NCBI Taxonomy" id="122646"/>
    <lineage>
        <taxon>Eukaryota</taxon>
        <taxon>Viridiplantae</taxon>
        <taxon>Streptophyta</taxon>
        <taxon>Embryophyta</taxon>
        <taxon>Marchantiophyta</taxon>
        <taxon>Marchantiopsida</taxon>
        <taxon>Marchantiidae</taxon>
        <taxon>Marchantiales</taxon>
        <taxon>Ricciaceae</taxon>
        <taxon>Riccia</taxon>
    </lineage>
</organism>
<name>A0ABD3HIN1_9MARC</name>
<proteinExistence type="predicted"/>
<keyword evidence="2" id="KW-1185">Reference proteome</keyword>
<evidence type="ECO:0000313" key="2">
    <source>
        <dbReference type="Proteomes" id="UP001633002"/>
    </source>
</evidence>